<dbReference type="InterPro" id="IPR001057">
    <property type="entry name" value="Glu/AcGlu_kinase"/>
</dbReference>
<dbReference type="NCBIfam" id="TIGR01027">
    <property type="entry name" value="proB"/>
    <property type="match status" value="1"/>
</dbReference>
<reference evidence="11" key="1">
    <citation type="submission" date="2017-09" db="EMBL/GenBank/DDBJ databases">
        <title>The Reconstruction of 2,631 Draft Metagenome-Assembled Genomes from the Global Oceans.</title>
        <authorList>
            <person name="Tully B.J."/>
            <person name="Graham E.D."/>
            <person name="Heidelberg J.F."/>
        </authorList>
    </citation>
    <scope>NUCLEOTIDE SEQUENCE [LARGE SCALE GENOMIC DNA]</scope>
</reference>
<dbReference type="PRINTS" id="PR00474">
    <property type="entry name" value="GLU5KINASE"/>
</dbReference>
<dbReference type="EC" id="2.7.2.11" evidence="8"/>
<dbReference type="InterPro" id="IPR001048">
    <property type="entry name" value="Asp/Glu/Uridylate_kinase"/>
</dbReference>
<evidence type="ECO:0000256" key="6">
    <source>
        <dbReference type="ARBA" id="ARBA00022777"/>
    </source>
</evidence>
<dbReference type="Proteomes" id="UP000226592">
    <property type="component" value="Unassembled WGS sequence"/>
</dbReference>
<feature type="binding site" evidence="8">
    <location>
        <position position="140"/>
    </location>
    <ligand>
        <name>substrate</name>
    </ligand>
</feature>
<dbReference type="InterPro" id="IPR005715">
    <property type="entry name" value="Glu_5kinase/COase_Synthase"/>
</dbReference>
<keyword evidence="5 8" id="KW-0547">Nucleotide-binding</keyword>
<dbReference type="InterPro" id="IPR041739">
    <property type="entry name" value="G5K_ProB"/>
</dbReference>
<evidence type="ECO:0000259" key="9">
    <source>
        <dbReference type="Pfam" id="PF00696"/>
    </source>
</evidence>
<dbReference type="PANTHER" id="PTHR43654">
    <property type="entry name" value="GLUTAMATE 5-KINASE"/>
    <property type="match status" value="1"/>
</dbReference>
<dbReference type="GO" id="GO:0005524">
    <property type="term" value="F:ATP binding"/>
    <property type="evidence" value="ECO:0007669"/>
    <property type="project" value="UniProtKB-KW"/>
</dbReference>
<dbReference type="GO" id="GO:0005829">
    <property type="term" value="C:cytosol"/>
    <property type="evidence" value="ECO:0007669"/>
    <property type="project" value="TreeGrafter"/>
</dbReference>
<feature type="binding site" evidence="8">
    <location>
        <position position="53"/>
    </location>
    <ligand>
        <name>substrate</name>
    </ligand>
</feature>
<keyword evidence="3 8" id="KW-0641">Proline biosynthesis</keyword>
<dbReference type="InterPro" id="IPR011529">
    <property type="entry name" value="Glu_5kinase"/>
</dbReference>
<comment type="similarity">
    <text evidence="8">Belongs to the glutamate 5-kinase family.</text>
</comment>
<evidence type="ECO:0000256" key="8">
    <source>
        <dbReference type="HAMAP-Rule" id="MF_00456"/>
    </source>
</evidence>
<dbReference type="PANTHER" id="PTHR43654:SF3">
    <property type="entry name" value="GLUTAMATE 5-KINASE"/>
    <property type="match status" value="1"/>
</dbReference>
<keyword evidence="7 8" id="KW-0067">ATP-binding</keyword>
<dbReference type="AlphaFoldDB" id="A0A2D6M1T4"/>
<evidence type="ECO:0000313" key="11">
    <source>
        <dbReference type="Proteomes" id="UP000226592"/>
    </source>
</evidence>
<comment type="caution">
    <text evidence="8">Lacks conserved residue(s) required for the propagation of feature annotation.</text>
</comment>
<dbReference type="GO" id="GO:0004349">
    <property type="term" value="F:glutamate 5-kinase activity"/>
    <property type="evidence" value="ECO:0007669"/>
    <property type="project" value="UniProtKB-UniRule"/>
</dbReference>
<keyword evidence="6 8" id="KW-0418">Kinase</keyword>
<dbReference type="InterPro" id="IPR036393">
    <property type="entry name" value="AceGlu_kinase-like_sf"/>
</dbReference>
<dbReference type="HAMAP" id="MF_00456">
    <property type="entry name" value="ProB"/>
    <property type="match status" value="1"/>
</dbReference>
<sequence length="261" mass="28575">MNLNLSKTKKIVVKLGTDSVIKDNKFNSAMVNRMAKDVSAMVRQGKQFIIVSSGAIGMGLEQTNLHNTELSIEKQQAMAAIGQCRLMYDYEKAFAKYNQIIAQVLITQQDFENPKTLKNLKHTLSALLSLNVVPIINENDVVATEELAFKKHFSDNDVLAAKVASHIKADLLVMASDVGGLFTENPKHNKDAVLLERVKSLRYLKVRIKGKSSGGRGGFSTKLEAAEIALKSKIPLIVTKGSPGFLSKIMDGKVKGTLFKG</sequence>
<proteinExistence type="inferred from homology"/>
<dbReference type="CDD" id="cd04242">
    <property type="entry name" value="AAK_G5K_ProB"/>
    <property type="match status" value="1"/>
</dbReference>
<evidence type="ECO:0000256" key="7">
    <source>
        <dbReference type="ARBA" id="ARBA00022840"/>
    </source>
</evidence>
<dbReference type="Pfam" id="PF00696">
    <property type="entry name" value="AA_kinase"/>
    <property type="match status" value="1"/>
</dbReference>
<evidence type="ECO:0000256" key="5">
    <source>
        <dbReference type="ARBA" id="ARBA00022741"/>
    </source>
</evidence>
<dbReference type="PIRSF" id="PIRSF000729">
    <property type="entry name" value="GK"/>
    <property type="match status" value="1"/>
</dbReference>
<evidence type="ECO:0000256" key="1">
    <source>
        <dbReference type="ARBA" id="ARBA00022490"/>
    </source>
</evidence>
<feature type="domain" description="Aspartate/glutamate/uridylate kinase" evidence="9">
    <location>
        <begin position="9"/>
        <end position="239"/>
    </location>
</feature>
<keyword evidence="2 8" id="KW-0028">Amino-acid biosynthesis</keyword>
<evidence type="ECO:0000256" key="3">
    <source>
        <dbReference type="ARBA" id="ARBA00022650"/>
    </source>
</evidence>
<organism evidence="10 11">
    <name type="scientific">Candidatus Iainarchaeum sp</name>
    <dbReference type="NCBI Taxonomy" id="3101447"/>
    <lineage>
        <taxon>Archaea</taxon>
        <taxon>Candidatus Iainarchaeota</taxon>
        <taxon>Candidatus Iainarchaeia</taxon>
        <taxon>Candidatus Iainarchaeales</taxon>
        <taxon>Candidatus Iainarchaeaceae</taxon>
        <taxon>Candidatus Iainarchaeum</taxon>
    </lineage>
</organism>
<comment type="caution">
    <text evidence="10">The sequence shown here is derived from an EMBL/GenBank/DDBJ whole genome shotgun (WGS) entry which is preliminary data.</text>
</comment>
<dbReference type="SUPFAM" id="SSF53633">
    <property type="entry name" value="Carbamate kinase-like"/>
    <property type="match status" value="1"/>
</dbReference>
<feature type="binding site" evidence="8">
    <location>
        <position position="14"/>
    </location>
    <ligand>
        <name>ATP</name>
        <dbReference type="ChEBI" id="CHEBI:30616"/>
    </ligand>
</feature>
<comment type="pathway">
    <text evidence="8">Amino-acid biosynthesis; L-proline biosynthesis; L-glutamate 5-semialdehyde from L-glutamate: step 1/2.</text>
</comment>
<name>A0A2D6M1T4_9ARCH</name>
<evidence type="ECO:0000256" key="2">
    <source>
        <dbReference type="ARBA" id="ARBA00022605"/>
    </source>
</evidence>
<dbReference type="Gene3D" id="3.40.1160.10">
    <property type="entry name" value="Acetylglutamate kinase-like"/>
    <property type="match status" value="1"/>
</dbReference>
<feature type="binding site" evidence="8">
    <location>
        <begin position="176"/>
        <end position="177"/>
    </location>
    <ligand>
        <name>ATP</name>
        <dbReference type="ChEBI" id="CHEBI:30616"/>
    </ligand>
</feature>
<gene>
    <name evidence="8 10" type="primary">proB</name>
    <name evidence="10" type="ORF">CL943_03665</name>
</gene>
<accession>A0A2D6M1T4</accession>
<comment type="catalytic activity">
    <reaction evidence="8">
        <text>L-glutamate + ATP = L-glutamyl 5-phosphate + ADP</text>
        <dbReference type="Rhea" id="RHEA:14877"/>
        <dbReference type="ChEBI" id="CHEBI:29985"/>
        <dbReference type="ChEBI" id="CHEBI:30616"/>
        <dbReference type="ChEBI" id="CHEBI:58274"/>
        <dbReference type="ChEBI" id="CHEBI:456216"/>
        <dbReference type="EC" id="2.7.2.11"/>
    </reaction>
</comment>
<keyword evidence="1 8" id="KW-0963">Cytoplasm</keyword>
<dbReference type="UniPathway" id="UPA00098">
    <property type="reaction ID" value="UER00359"/>
</dbReference>
<feature type="binding site" evidence="8">
    <location>
        <position position="156"/>
    </location>
    <ligand>
        <name>substrate</name>
    </ligand>
</feature>
<comment type="function">
    <text evidence="8">Catalyzes the transfer of a phosphate group to glutamate to form L-glutamate 5-phosphate.</text>
</comment>
<evidence type="ECO:0000313" key="10">
    <source>
        <dbReference type="EMBL" id="MAG22370.1"/>
    </source>
</evidence>
<dbReference type="GO" id="GO:0055129">
    <property type="term" value="P:L-proline biosynthetic process"/>
    <property type="evidence" value="ECO:0007669"/>
    <property type="project" value="UniProtKB-UniRule"/>
</dbReference>
<evidence type="ECO:0000256" key="4">
    <source>
        <dbReference type="ARBA" id="ARBA00022679"/>
    </source>
</evidence>
<protein>
    <recommendedName>
        <fullName evidence="8">Glutamate 5-kinase</fullName>
        <ecNumber evidence="8">2.7.2.11</ecNumber>
    </recommendedName>
    <alternativeName>
        <fullName evidence="8">Gamma-glutamyl kinase</fullName>
        <shortName evidence="8">GK</shortName>
    </alternativeName>
</protein>
<dbReference type="FunFam" id="3.40.1160.10:FF:000006">
    <property type="entry name" value="Glutamate 5-kinase"/>
    <property type="match status" value="1"/>
</dbReference>
<comment type="subcellular location">
    <subcellularLocation>
        <location evidence="8">Cytoplasm</location>
    </subcellularLocation>
</comment>
<keyword evidence="4 8" id="KW-0808">Transferase</keyword>
<dbReference type="EMBL" id="NZBU01000012">
    <property type="protein sequence ID" value="MAG22370.1"/>
    <property type="molecule type" value="Genomic_DNA"/>
</dbReference>